<evidence type="ECO:0000313" key="4">
    <source>
        <dbReference type="Proteomes" id="UP000249526"/>
    </source>
</evidence>
<organism evidence="3 4">
    <name type="scientific">Aspergillus piperis CBS 112811</name>
    <dbReference type="NCBI Taxonomy" id="1448313"/>
    <lineage>
        <taxon>Eukaryota</taxon>
        <taxon>Fungi</taxon>
        <taxon>Dikarya</taxon>
        <taxon>Ascomycota</taxon>
        <taxon>Pezizomycotina</taxon>
        <taxon>Eurotiomycetes</taxon>
        <taxon>Eurotiomycetidae</taxon>
        <taxon>Eurotiales</taxon>
        <taxon>Aspergillaceae</taxon>
        <taxon>Aspergillus</taxon>
        <taxon>Aspergillus subgen. Circumdati</taxon>
    </lineage>
</organism>
<sequence>MSLLVGVCFCHVVLCLFCLGSCLTPHLLFLFPSIFPSQFPRHYSIPGKRSSYRHYHAGRPYLSPQSAKVAGLFLLLLARCCVVGSACR</sequence>
<proteinExistence type="predicted"/>
<dbReference type="GeneID" id="37163954"/>
<dbReference type="EMBL" id="KZ825068">
    <property type="protein sequence ID" value="RAH55480.1"/>
    <property type="molecule type" value="Genomic_DNA"/>
</dbReference>
<keyword evidence="1" id="KW-0472">Membrane</keyword>
<feature type="transmembrane region" description="Helical" evidence="1">
    <location>
        <begin position="69"/>
        <end position="87"/>
    </location>
</feature>
<name>A0A8G1R241_9EURO</name>
<keyword evidence="1" id="KW-1133">Transmembrane helix</keyword>
<reference evidence="3 4" key="1">
    <citation type="submission" date="2018-02" db="EMBL/GenBank/DDBJ databases">
        <title>The genomes of Aspergillus section Nigri reveals drivers in fungal speciation.</title>
        <authorList>
            <consortium name="DOE Joint Genome Institute"/>
            <person name="Vesth T.C."/>
            <person name="Nybo J."/>
            <person name="Theobald S."/>
            <person name="Brandl J."/>
            <person name="Frisvad J.C."/>
            <person name="Nielsen K.F."/>
            <person name="Lyhne E.K."/>
            <person name="Kogle M.E."/>
            <person name="Kuo A."/>
            <person name="Riley R."/>
            <person name="Clum A."/>
            <person name="Nolan M."/>
            <person name="Lipzen A."/>
            <person name="Salamov A."/>
            <person name="Henrissat B."/>
            <person name="Wiebenga A."/>
            <person name="De vries R.P."/>
            <person name="Grigoriev I.V."/>
            <person name="Mortensen U.H."/>
            <person name="Andersen M.R."/>
            <person name="Baker S.E."/>
        </authorList>
    </citation>
    <scope>NUCLEOTIDE SEQUENCE [LARGE SCALE GENOMIC DNA]</scope>
    <source>
        <strain evidence="3 4">CBS 112811</strain>
    </source>
</reference>
<keyword evidence="4" id="KW-1185">Reference proteome</keyword>
<dbReference type="Proteomes" id="UP000249526">
    <property type="component" value="Unassembled WGS sequence"/>
</dbReference>
<dbReference type="AlphaFoldDB" id="A0A8G1R241"/>
<protein>
    <recommendedName>
        <fullName evidence="5">Secreted protein</fullName>
    </recommendedName>
</protein>
<gene>
    <name evidence="3" type="ORF">BO85DRAFT_451269</name>
</gene>
<accession>A0A8G1R241</accession>
<evidence type="ECO:0000313" key="3">
    <source>
        <dbReference type="EMBL" id="RAH55480.1"/>
    </source>
</evidence>
<keyword evidence="2" id="KW-0732">Signal</keyword>
<keyword evidence="1" id="KW-0812">Transmembrane</keyword>
<feature type="chain" id="PRO_5034808304" description="Secreted protein" evidence="2">
    <location>
        <begin position="16"/>
        <end position="88"/>
    </location>
</feature>
<evidence type="ECO:0000256" key="1">
    <source>
        <dbReference type="SAM" id="Phobius"/>
    </source>
</evidence>
<dbReference type="RefSeq" id="XP_025513402.1">
    <property type="nucleotide sequence ID" value="XM_025660552.1"/>
</dbReference>
<evidence type="ECO:0008006" key="5">
    <source>
        <dbReference type="Google" id="ProtNLM"/>
    </source>
</evidence>
<evidence type="ECO:0000256" key="2">
    <source>
        <dbReference type="SAM" id="SignalP"/>
    </source>
</evidence>
<feature type="signal peptide" evidence="2">
    <location>
        <begin position="1"/>
        <end position="15"/>
    </location>
</feature>